<feature type="compositionally biased region" description="Polar residues" evidence="1">
    <location>
        <begin position="231"/>
        <end position="240"/>
    </location>
</feature>
<feature type="compositionally biased region" description="Basic residues" evidence="1">
    <location>
        <begin position="151"/>
        <end position="162"/>
    </location>
</feature>
<dbReference type="AlphaFoldDB" id="A0A4Z2F5F7"/>
<feature type="region of interest" description="Disordered" evidence="1">
    <location>
        <begin position="129"/>
        <end position="268"/>
    </location>
</feature>
<feature type="compositionally biased region" description="Low complexity" evidence="1">
    <location>
        <begin position="254"/>
        <end position="268"/>
    </location>
</feature>
<evidence type="ECO:0000256" key="1">
    <source>
        <dbReference type="SAM" id="MobiDB-lite"/>
    </source>
</evidence>
<comment type="caution">
    <text evidence="2">The sequence shown here is derived from an EMBL/GenBank/DDBJ whole genome shotgun (WGS) entry which is preliminary data.</text>
</comment>
<reference evidence="2 3" key="1">
    <citation type="submission" date="2019-03" db="EMBL/GenBank/DDBJ databases">
        <title>First draft genome of Liparis tanakae, snailfish: a comprehensive survey of snailfish specific genes.</title>
        <authorList>
            <person name="Kim W."/>
            <person name="Song I."/>
            <person name="Jeong J.-H."/>
            <person name="Kim D."/>
            <person name="Kim S."/>
            <person name="Ryu S."/>
            <person name="Song J.Y."/>
            <person name="Lee S.K."/>
        </authorList>
    </citation>
    <scope>NUCLEOTIDE SEQUENCE [LARGE SCALE GENOMIC DNA]</scope>
    <source>
        <tissue evidence="2">Muscle</tissue>
    </source>
</reference>
<protein>
    <submittedName>
        <fullName evidence="2">Uncharacterized protein</fullName>
    </submittedName>
</protein>
<feature type="region of interest" description="Disordered" evidence="1">
    <location>
        <begin position="1"/>
        <end position="58"/>
    </location>
</feature>
<accession>A0A4Z2F5F7</accession>
<feature type="compositionally biased region" description="Basic and acidic residues" evidence="1">
    <location>
        <begin position="21"/>
        <end position="42"/>
    </location>
</feature>
<organism evidence="2 3">
    <name type="scientific">Liparis tanakae</name>
    <name type="common">Tanaka's snailfish</name>
    <dbReference type="NCBI Taxonomy" id="230148"/>
    <lineage>
        <taxon>Eukaryota</taxon>
        <taxon>Metazoa</taxon>
        <taxon>Chordata</taxon>
        <taxon>Craniata</taxon>
        <taxon>Vertebrata</taxon>
        <taxon>Euteleostomi</taxon>
        <taxon>Actinopterygii</taxon>
        <taxon>Neopterygii</taxon>
        <taxon>Teleostei</taxon>
        <taxon>Neoteleostei</taxon>
        <taxon>Acanthomorphata</taxon>
        <taxon>Eupercaria</taxon>
        <taxon>Perciformes</taxon>
        <taxon>Cottioidei</taxon>
        <taxon>Cottales</taxon>
        <taxon>Liparidae</taxon>
        <taxon>Liparis</taxon>
    </lineage>
</organism>
<feature type="compositionally biased region" description="Gly residues" evidence="1">
    <location>
        <begin position="175"/>
        <end position="185"/>
    </location>
</feature>
<keyword evidence="3" id="KW-1185">Reference proteome</keyword>
<feature type="compositionally biased region" description="Basic residues" evidence="1">
    <location>
        <begin position="186"/>
        <end position="207"/>
    </location>
</feature>
<gene>
    <name evidence="2" type="ORF">EYF80_053494</name>
</gene>
<evidence type="ECO:0000313" key="2">
    <source>
        <dbReference type="EMBL" id="TNN36345.1"/>
    </source>
</evidence>
<name>A0A4Z2F5F7_9TELE</name>
<evidence type="ECO:0000313" key="3">
    <source>
        <dbReference type="Proteomes" id="UP000314294"/>
    </source>
</evidence>
<proteinExistence type="predicted"/>
<feature type="compositionally biased region" description="Acidic residues" evidence="1">
    <location>
        <begin position="212"/>
        <end position="225"/>
    </location>
</feature>
<dbReference type="Proteomes" id="UP000314294">
    <property type="component" value="Unassembled WGS sequence"/>
</dbReference>
<feature type="compositionally biased region" description="Basic and acidic residues" evidence="1">
    <location>
        <begin position="1"/>
        <end position="12"/>
    </location>
</feature>
<sequence>MAVRDSAEEPRSSDQVQRPGPETRSRDQVQRQGPETRSRDQLADEVLLPELGEPDVPPVVGERAALEVSVERCEDGERVPKTSCVLHGGELVSSALVSFKGENSCPLPSSPPPSPSTDALLGRMVTAPSATRSCWTTGEILDPQLSDPTHRKIRLRQVRQRNKGLEEGAARRGGARGGAARGGGARGRRSSRRSSRRWRRSQRRRSQRKEEQQEEPEEEEPEEAQQEAHRMSSSLANRMTQRALGVSIRRRSSRSNSPPLGSRGTFRD</sequence>
<dbReference type="EMBL" id="SRLO01001630">
    <property type="protein sequence ID" value="TNN36345.1"/>
    <property type="molecule type" value="Genomic_DNA"/>
</dbReference>